<reference evidence="1 2" key="1">
    <citation type="journal article" date="2013" name="ISME J.">
        <title>A metabolic model for members of the genus Tetrasphaera involved in enhanced biological phosphorus removal.</title>
        <authorList>
            <person name="Kristiansen R."/>
            <person name="Nguyen H.T.T."/>
            <person name="Saunders A.M."/>
            <person name="Nielsen J.L."/>
            <person name="Wimmer R."/>
            <person name="Le V.Q."/>
            <person name="McIlroy S.J."/>
            <person name="Petrovski S."/>
            <person name="Seviour R.J."/>
            <person name="Calteau A."/>
            <person name="Nielsen K.L."/>
            <person name="Nielsen P.H."/>
        </authorList>
    </citation>
    <scope>NUCLEOTIDE SEQUENCE [LARGE SCALE GENOMIC DNA]</scope>
    <source>
        <strain evidence="1 2">Ben 74</strain>
    </source>
</reference>
<protein>
    <submittedName>
        <fullName evidence="1">Phosphoribosylglycinamide formyltransferase</fullName>
    </submittedName>
</protein>
<keyword evidence="2" id="KW-1185">Reference proteome</keyword>
<keyword evidence="1" id="KW-0808">Transferase</keyword>
<dbReference type="Pfam" id="PF04237">
    <property type="entry name" value="YjbR"/>
    <property type="match status" value="1"/>
</dbReference>
<dbReference type="InterPro" id="IPR058532">
    <property type="entry name" value="YjbR/MT2646/Rv2570-like"/>
</dbReference>
<dbReference type="OrthoDB" id="8479417at2"/>
<name>A0A077MCN3_9MICO</name>
<proteinExistence type="predicted"/>
<accession>A0A077MCN3</accession>
<dbReference type="GO" id="GO:0016740">
    <property type="term" value="F:transferase activity"/>
    <property type="evidence" value="ECO:0007669"/>
    <property type="project" value="UniProtKB-KW"/>
</dbReference>
<dbReference type="Proteomes" id="UP000035720">
    <property type="component" value="Unassembled WGS sequence"/>
</dbReference>
<organism evidence="1 2">
    <name type="scientific">Nostocoides jenkinsii Ben 74</name>
    <dbReference type="NCBI Taxonomy" id="1193518"/>
    <lineage>
        <taxon>Bacteria</taxon>
        <taxon>Bacillati</taxon>
        <taxon>Actinomycetota</taxon>
        <taxon>Actinomycetes</taxon>
        <taxon>Micrococcales</taxon>
        <taxon>Intrasporangiaceae</taxon>
        <taxon>Nostocoides</taxon>
    </lineage>
</organism>
<evidence type="ECO:0000313" key="2">
    <source>
        <dbReference type="Proteomes" id="UP000035720"/>
    </source>
</evidence>
<sequence>MTHPARFHDDDPLLHRVRDLALAFPGADEKISHGTPTFFTVKVFCQYGAPVKGDHDSWALRRSLVFRPEEAERAALLDDPRIHVPAYVGAHGWLALDLTHAEPDWAEVGELMDASYRLTAPAKRVAELNSR</sequence>
<dbReference type="SUPFAM" id="SSF142906">
    <property type="entry name" value="YjbR-like"/>
    <property type="match status" value="1"/>
</dbReference>
<dbReference type="EMBL" id="CAJC01000153">
    <property type="protein sequence ID" value="CCI53630.1"/>
    <property type="molecule type" value="Genomic_DNA"/>
</dbReference>
<dbReference type="STRING" id="1193518.BN13_420084"/>
<comment type="caution">
    <text evidence="1">The sequence shown here is derived from an EMBL/GenBank/DDBJ whole genome shotgun (WGS) entry which is preliminary data.</text>
</comment>
<gene>
    <name evidence="1" type="ORF">BN13_420084</name>
</gene>
<dbReference type="RefSeq" id="WP_048545937.1">
    <property type="nucleotide sequence ID" value="NZ_HF571038.1"/>
</dbReference>
<evidence type="ECO:0000313" key="1">
    <source>
        <dbReference type="EMBL" id="CCI53630.1"/>
    </source>
</evidence>
<dbReference type="Gene3D" id="3.90.1150.30">
    <property type="match status" value="1"/>
</dbReference>
<dbReference type="AlphaFoldDB" id="A0A077MCN3"/>
<dbReference type="InterPro" id="IPR038056">
    <property type="entry name" value="YjbR-like_sf"/>
</dbReference>